<dbReference type="Proteomes" id="UP000029482">
    <property type="component" value="Chromosome"/>
</dbReference>
<dbReference type="Pfam" id="PF18029">
    <property type="entry name" value="Glyoxalase_6"/>
    <property type="match status" value="1"/>
</dbReference>
<keyword evidence="3" id="KW-1185">Reference proteome</keyword>
<dbReference type="PANTHER" id="PTHR35908:SF1">
    <property type="entry name" value="CONSERVED PROTEIN"/>
    <property type="match status" value="1"/>
</dbReference>
<name>A0A089XC79_STRGA</name>
<dbReference type="SUPFAM" id="SSF54593">
    <property type="entry name" value="Glyoxalase/Bleomycin resistance protein/Dihydroxybiphenyl dioxygenase"/>
    <property type="match status" value="1"/>
</dbReference>
<dbReference type="InterPro" id="IPR037523">
    <property type="entry name" value="VOC_core"/>
</dbReference>
<protein>
    <submittedName>
        <fullName evidence="2">Glyoxalase</fullName>
    </submittedName>
</protein>
<dbReference type="Gene3D" id="3.10.180.10">
    <property type="entry name" value="2,3-Dihydroxybiphenyl 1,2-Dioxygenase, domain 1"/>
    <property type="match status" value="1"/>
</dbReference>
<dbReference type="OrthoDB" id="1645442at2"/>
<evidence type="ECO:0000313" key="2">
    <source>
        <dbReference type="EMBL" id="AIR98764.1"/>
    </source>
</evidence>
<dbReference type="PROSITE" id="PS51819">
    <property type="entry name" value="VOC"/>
    <property type="match status" value="1"/>
</dbReference>
<reference evidence="3" key="1">
    <citation type="journal article" date="2015" name="J. Biotechnol.">
        <title>Complete genome sequence of the actinobacterium Streptomyces glaucescens GLA.O (DSM 40922) consisting of a linear chromosome and one linear plasmid.</title>
        <authorList>
            <person name="Ortseifen V."/>
            <person name="Winkler A."/>
            <person name="Albersmeier A."/>
            <person name="Wendler S."/>
            <person name="Puhler A."/>
            <person name="Kalinowski J."/>
            <person name="Ruckert C."/>
        </authorList>
    </citation>
    <scope>NUCLEOTIDE SEQUENCE [LARGE SCALE GENOMIC DNA]</scope>
    <source>
        <strain evidence="3">DSM 40922 / GLA O</strain>
    </source>
</reference>
<dbReference type="RefSeq" id="WP_043501436.1">
    <property type="nucleotide sequence ID" value="NZ_CP009438.1"/>
</dbReference>
<dbReference type="eggNOG" id="COG0346">
    <property type="taxonomic scope" value="Bacteria"/>
</dbReference>
<dbReference type="HOGENOM" id="CLU_108054_2_1_11"/>
<dbReference type="EMBL" id="CP009438">
    <property type="protein sequence ID" value="AIR98764.1"/>
    <property type="molecule type" value="Genomic_DNA"/>
</dbReference>
<dbReference type="InterPro" id="IPR029068">
    <property type="entry name" value="Glyas_Bleomycin-R_OHBP_Dase"/>
</dbReference>
<dbReference type="STRING" id="1907.SGLAU_13885"/>
<dbReference type="KEGG" id="sgu:SGLAU_13885"/>
<dbReference type="AlphaFoldDB" id="A0A089XC79"/>
<proteinExistence type="predicted"/>
<dbReference type="InterPro" id="IPR041581">
    <property type="entry name" value="Glyoxalase_6"/>
</dbReference>
<dbReference type="CDD" id="cd06587">
    <property type="entry name" value="VOC"/>
    <property type="match status" value="1"/>
</dbReference>
<accession>A0A089XC79</accession>
<evidence type="ECO:0000259" key="1">
    <source>
        <dbReference type="PROSITE" id="PS51819"/>
    </source>
</evidence>
<sequence>MTPAAVFRSVVLDCPDPRALARFYAGIVGGEPEETAPDWVVLQVPGGPRLAFQSAPDLRPPEWPRADRNSQQFHLDLDAGSTWEEVDAAEKRVLALGATVLDAEDYESKDFRVYADPAGHPFCLCRIEHPGQASG</sequence>
<organism evidence="2 3">
    <name type="scientific">Streptomyces glaucescens</name>
    <dbReference type="NCBI Taxonomy" id="1907"/>
    <lineage>
        <taxon>Bacteria</taxon>
        <taxon>Bacillati</taxon>
        <taxon>Actinomycetota</taxon>
        <taxon>Actinomycetes</taxon>
        <taxon>Kitasatosporales</taxon>
        <taxon>Streptomycetaceae</taxon>
        <taxon>Streptomyces</taxon>
    </lineage>
</organism>
<gene>
    <name evidence="2" type="ORF">SGLAU_13885</name>
</gene>
<dbReference type="PANTHER" id="PTHR35908">
    <property type="entry name" value="HYPOTHETICAL FUSION PROTEIN"/>
    <property type="match status" value="1"/>
</dbReference>
<feature type="domain" description="VOC" evidence="1">
    <location>
        <begin position="6"/>
        <end position="127"/>
    </location>
</feature>
<evidence type="ECO:0000313" key="3">
    <source>
        <dbReference type="Proteomes" id="UP000029482"/>
    </source>
</evidence>